<feature type="coiled-coil region" evidence="1">
    <location>
        <begin position="1"/>
        <end position="28"/>
    </location>
</feature>
<dbReference type="AlphaFoldDB" id="A0A1V4T0E0"/>
<name>A0A1V4T0E0_9GAMM</name>
<organism evidence="3 4">
    <name type="scientific">Oceanospirillum multiglobuliferum</name>
    <dbReference type="NCBI Taxonomy" id="64969"/>
    <lineage>
        <taxon>Bacteria</taxon>
        <taxon>Pseudomonadati</taxon>
        <taxon>Pseudomonadota</taxon>
        <taxon>Gammaproteobacteria</taxon>
        <taxon>Oceanospirillales</taxon>
        <taxon>Oceanospirillaceae</taxon>
        <taxon>Oceanospirillum</taxon>
    </lineage>
</organism>
<proteinExistence type="predicted"/>
<accession>A0A1V4T0E0</accession>
<reference evidence="3 4" key="1">
    <citation type="submission" date="2017-01" db="EMBL/GenBank/DDBJ databases">
        <title>Genome Sequencing of a Marine Spirillum, Oceanospirillum multiglobuliferum ATCC 33336, from Japan.</title>
        <authorList>
            <person name="Carney J.G."/>
            <person name="Trachtenberg A.M."/>
            <person name="Rheaume B.A."/>
            <person name="Linnane J.D."/>
            <person name="Pitts N.L."/>
            <person name="Mykles D.L."/>
            <person name="Maclea K.S."/>
        </authorList>
    </citation>
    <scope>NUCLEOTIDE SEQUENCE [LARGE SCALE GENOMIC DNA]</scope>
    <source>
        <strain evidence="3 4">ATCC 33336</strain>
    </source>
</reference>
<dbReference type="Proteomes" id="UP000191418">
    <property type="component" value="Unassembled WGS sequence"/>
</dbReference>
<evidence type="ECO:0000313" key="3">
    <source>
        <dbReference type="EMBL" id="OPX53996.1"/>
    </source>
</evidence>
<comment type="caution">
    <text evidence="3">The sequence shown here is derived from an EMBL/GenBank/DDBJ whole genome shotgun (WGS) entry which is preliminary data.</text>
</comment>
<feature type="region of interest" description="Disordered" evidence="2">
    <location>
        <begin position="53"/>
        <end position="78"/>
    </location>
</feature>
<keyword evidence="1" id="KW-0175">Coiled coil</keyword>
<keyword evidence="4" id="KW-1185">Reference proteome</keyword>
<gene>
    <name evidence="3" type="ORF">BTE48_16555</name>
</gene>
<evidence type="ECO:0000256" key="2">
    <source>
        <dbReference type="SAM" id="MobiDB-lite"/>
    </source>
</evidence>
<dbReference type="EMBL" id="MTSM01000137">
    <property type="protein sequence ID" value="OPX53996.1"/>
    <property type="molecule type" value="Genomic_DNA"/>
</dbReference>
<evidence type="ECO:0000313" key="4">
    <source>
        <dbReference type="Proteomes" id="UP000191418"/>
    </source>
</evidence>
<protein>
    <submittedName>
        <fullName evidence="3">Uncharacterized protein</fullName>
    </submittedName>
</protein>
<sequence length="78" mass="9270">MEEFTNNMKKAMELIKILLKELERLLGRDAYAKRINELTEDNSDIRKLAAGIDGQMNPEYYPNEQKEEQQQRHRGMSR</sequence>
<dbReference type="RefSeq" id="WP_080051939.1">
    <property type="nucleotide sequence ID" value="NZ_MTSM01000137.1"/>
</dbReference>
<evidence type="ECO:0000256" key="1">
    <source>
        <dbReference type="SAM" id="Coils"/>
    </source>
</evidence>